<evidence type="ECO:0000259" key="5">
    <source>
        <dbReference type="Pfam" id="PF01555"/>
    </source>
</evidence>
<organism evidence="6 7">
    <name type="scientific">Streptomyces uncialis</name>
    <dbReference type="NCBI Taxonomy" id="1048205"/>
    <lineage>
        <taxon>Bacteria</taxon>
        <taxon>Bacillati</taxon>
        <taxon>Actinomycetota</taxon>
        <taxon>Actinomycetes</taxon>
        <taxon>Kitasatosporales</taxon>
        <taxon>Streptomycetaceae</taxon>
        <taxon>Streptomyces</taxon>
    </lineage>
</organism>
<evidence type="ECO:0000256" key="2">
    <source>
        <dbReference type="ARBA" id="ARBA00022603"/>
    </source>
</evidence>
<reference evidence="6 7" key="1">
    <citation type="submission" date="2015-06" db="EMBL/GenBank/DDBJ databases">
        <title>Cloning and characterization of the uncialamcin biosynthetic gene cluster.</title>
        <authorList>
            <person name="Yan X."/>
            <person name="Huang T."/>
            <person name="Ge H."/>
            <person name="Shen B."/>
        </authorList>
    </citation>
    <scope>NUCLEOTIDE SEQUENCE [LARGE SCALE GENOMIC DNA]</scope>
    <source>
        <strain evidence="6 7">DCA2648</strain>
    </source>
</reference>
<dbReference type="GO" id="GO:0032259">
    <property type="term" value="P:methylation"/>
    <property type="evidence" value="ECO:0007669"/>
    <property type="project" value="UniProtKB-KW"/>
</dbReference>
<keyword evidence="2" id="KW-0489">Methyltransferase</keyword>
<dbReference type="InterPro" id="IPR029063">
    <property type="entry name" value="SAM-dependent_MTases_sf"/>
</dbReference>
<dbReference type="RefSeq" id="WP_073795366.1">
    <property type="nucleotide sequence ID" value="NZ_LFBV01000012.1"/>
</dbReference>
<dbReference type="GO" id="GO:0008170">
    <property type="term" value="F:N-methyltransferase activity"/>
    <property type="evidence" value="ECO:0007669"/>
    <property type="project" value="InterPro"/>
</dbReference>
<dbReference type="PROSITE" id="PS00092">
    <property type="entry name" value="N6_MTASE"/>
    <property type="match status" value="1"/>
</dbReference>
<feature type="domain" description="DNA methylase N-4/N-6" evidence="5">
    <location>
        <begin position="85"/>
        <end position="380"/>
    </location>
</feature>
<evidence type="ECO:0000256" key="4">
    <source>
        <dbReference type="ARBA" id="ARBA00022691"/>
    </source>
</evidence>
<dbReference type="Proteomes" id="UP000186455">
    <property type="component" value="Unassembled WGS sequence"/>
</dbReference>
<dbReference type="Pfam" id="PF01555">
    <property type="entry name" value="N6_N4_Mtase"/>
    <property type="match status" value="1"/>
</dbReference>
<evidence type="ECO:0000256" key="3">
    <source>
        <dbReference type="ARBA" id="ARBA00022679"/>
    </source>
</evidence>
<sequence length="530" mass="58930">MTSGRLTLSWVGRDEALRNTADGGYEWVSRQDPRVTEVRLLQETGKAGDVTGTAADNLLIHGDSYDALLALVRNPEYGDHYRGKVKLVYIDPPFNTGQAFQHYDDALEHSVWLTMMRDRLLLIRDLLAPGGSVWVHLDDAEMAYCRVLMDEVFGRGNFVGTVVWQKIHARNNSAQHLSSVHDYLLVYARSKSDLVLNKIDRTELSDQEFWNPDNDPRGPWRRSDLTASHAYEDGRYEVVGPHGDVFSPRGNRWWSCSRETFDSLREDNRLWWGKTGRTFPFRKRFQSELGGLVPTTFWTHDEVGDNRQAKAEVTKLFDRSRIFSTPKPEALLKRVIQIATDPGDVVVDVFAGSGTTAAVAHKMGRRWVTAEILEETAETFTRPRLEKVVAGDDPGGITKTVGWEGGGGFRSLKASPSAFEIADGRVFLADWVKGEDFTAVVAAQLGFMYDSADGGPFCGTKGRARLAVVDGVVDEVVARGVIGHLDEGERAVIVGRGITPEAESLVAELSRGSKVLKAPRDLVRRGKAVR</sequence>
<keyword evidence="4" id="KW-0949">S-adenosyl-L-methionine</keyword>
<comment type="caution">
    <text evidence="6">The sequence shown here is derived from an EMBL/GenBank/DDBJ whole genome shotgun (WGS) entry which is preliminary data.</text>
</comment>
<keyword evidence="3" id="KW-0808">Transferase</keyword>
<gene>
    <name evidence="6" type="ORF">AB852_35140</name>
</gene>
<keyword evidence="7" id="KW-1185">Reference proteome</keyword>
<dbReference type="InterPro" id="IPR002052">
    <property type="entry name" value="DNA_methylase_N6_adenine_CS"/>
</dbReference>
<name>A0A1Q4UXV1_9ACTN</name>
<accession>A0A1Q4UXV1</accession>
<dbReference type="GO" id="GO:0003677">
    <property type="term" value="F:DNA binding"/>
    <property type="evidence" value="ECO:0007669"/>
    <property type="project" value="InterPro"/>
</dbReference>
<evidence type="ECO:0000256" key="1">
    <source>
        <dbReference type="ARBA" id="ARBA00006594"/>
    </source>
</evidence>
<evidence type="ECO:0000313" key="7">
    <source>
        <dbReference type="Proteomes" id="UP000186455"/>
    </source>
</evidence>
<dbReference type="EMBL" id="LFBV01000012">
    <property type="protein sequence ID" value="OKH90417.1"/>
    <property type="molecule type" value="Genomic_DNA"/>
</dbReference>
<comment type="similarity">
    <text evidence="1">Belongs to the N(4)/N(6)-methyltransferase family.</text>
</comment>
<dbReference type="InterPro" id="IPR002295">
    <property type="entry name" value="N4/N6-MTase_EcoPI_Mod-like"/>
</dbReference>
<dbReference type="SUPFAM" id="SSF53335">
    <property type="entry name" value="S-adenosyl-L-methionine-dependent methyltransferases"/>
    <property type="match status" value="1"/>
</dbReference>
<dbReference type="PRINTS" id="PR00506">
    <property type="entry name" value="D21N6MTFRASE"/>
</dbReference>
<dbReference type="InterPro" id="IPR002941">
    <property type="entry name" value="DNA_methylase_N4/N6"/>
</dbReference>
<evidence type="ECO:0000313" key="6">
    <source>
        <dbReference type="EMBL" id="OKH90417.1"/>
    </source>
</evidence>
<dbReference type="AlphaFoldDB" id="A0A1Q4UXV1"/>
<protein>
    <recommendedName>
        <fullName evidence="5">DNA methylase N-4/N-6 domain-containing protein</fullName>
    </recommendedName>
</protein>
<dbReference type="Gene3D" id="3.40.50.150">
    <property type="entry name" value="Vaccinia Virus protein VP39"/>
    <property type="match status" value="1"/>
</dbReference>
<proteinExistence type="inferred from homology"/>
<dbReference type="STRING" id="1048205.AB852_35140"/>